<dbReference type="AlphaFoldDB" id="H3ALP9"/>
<dbReference type="FunFam" id="1.20.5.500:FF:000001">
    <property type="entry name" value="Type II keratin 23"/>
    <property type="match status" value="1"/>
</dbReference>
<evidence type="ECO:0000259" key="6">
    <source>
        <dbReference type="PROSITE" id="PS51842"/>
    </source>
</evidence>
<evidence type="ECO:0000256" key="5">
    <source>
        <dbReference type="SAM" id="MobiDB-lite"/>
    </source>
</evidence>
<dbReference type="EMBL" id="AFYH01109214">
    <property type="status" value="NOT_ANNOTATED_CDS"/>
    <property type="molecule type" value="Genomic_DNA"/>
</dbReference>
<dbReference type="GeneTree" id="ENSGT00940000164536"/>
<dbReference type="Gene3D" id="1.20.5.170">
    <property type="match status" value="1"/>
</dbReference>
<dbReference type="Proteomes" id="UP000008672">
    <property type="component" value="Unassembled WGS sequence"/>
</dbReference>
<protein>
    <submittedName>
        <fullName evidence="7">Zgc:172323</fullName>
    </submittedName>
</protein>
<dbReference type="STRING" id="7897.ENSLACP00000010570"/>
<evidence type="ECO:0000256" key="4">
    <source>
        <dbReference type="SAM" id="Coils"/>
    </source>
</evidence>
<dbReference type="OMA" id="KDRGMGP"/>
<evidence type="ECO:0000313" key="8">
    <source>
        <dbReference type="Proteomes" id="UP000008672"/>
    </source>
</evidence>
<dbReference type="InterPro" id="IPR006821">
    <property type="entry name" value="Intermed_filament_DNA-bd"/>
</dbReference>
<name>H3ALP9_LATCH</name>
<dbReference type="GO" id="GO:0045109">
    <property type="term" value="P:intermediate filament organization"/>
    <property type="evidence" value="ECO:0007669"/>
    <property type="project" value="TreeGrafter"/>
</dbReference>
<feature type="coiled-coil region" evidence="4">
    <location>
        <begin position="340"/>
        <end position="413"/>
    </location>
</feature>
<feature type="coiled-coil region" evidence="4">
    <location>
        <begin position="129"/>
        <end position="275"/>
    </location>
</feature>
<dbReference type="Pfam" id="PF00038">
    <property type="entry name" value="Filament"/>
    <property type="match status" value="1"/>
</dbReference>
<feature type="domain" description="IF rod" evidence="6">
    <location>
        <begin position="132"/>
        <end position="442"/>
    </location>
</feature>
<evidence type="ECO:0000313" key="7">
    <source>
        <dbReference type="Ensembl" id="ENSLACP00000010570.1"/>
    </source>
</evidence>
<evidence type="ECO:0000256" key="3">
    <source>
        <dbReference type="ARBA" id="ARBA00061646"/>
    </source>
</evidence>
<dbReference type="PANTHER" id="PTHR45652:SF11">
    <property type="entry name" value="NOTOCHORD GRANULAR SURFACE"/>
    <property type="match status" value="1"/>
</dbReference>
<dbReference type="PANTHER" id="PTHR45652">
    <property type="entry name" value="GLIAL FIBRILLARY ACIDIC PROTEIN"/>
    <property type="match status" value="1"/>
</dbReference>
<keyword evidence="2 4" id="KW-0175">Coiled coil</keyword>
<dbReference type="FunFam" id="1.20.5.1160:FF:000001">
    <property type="entry name" value="Keratin type II"/>
    <property type="match status" value="1"/>
</dbReference>
<dbReference type="InParanoid" id="H3ALP9"/>
<dbReference type="GO" id="GO:0005882">
    <property type="term" value="C:intermediate filament"/>
    <property type="evidence" value="ECO:0007669"/>
    <property type="project" value="UniProtKB-KW"/>
</dbReference>
<proteinExistence type="inferred from homology"/>
<organism evidence="7 8">
    <name type="scientific">Latimeria chalumnae</name>
    <name type="common">Coelacanth</name>
    <dbReference type="NCBI Taxonomy" id="7897"/>
    <lineage>
        <taxon>Eukaryota</taxon>
        <taxon>Metazoa</taxon>
        <taxon>Chordata</taxon>
        <taxon>Craniata</taxon>
        <taxon>Vertebrata</taxon>
        <taxon>Euteleostomi</taxon>
        <taxon>Coelacanthiformes</taxon>
        <taxon>Coelacanthidae</taxon>
        <taxon>Latimeria</taxon>
    </lineage>
</organism>
<keyword evidence="8" id="KW-1185">Reference proteome</keyword>
<dbReference type="eggNOG" id="ENOG502QQXP">
    <property type="taxonomic scope" value="Eukaryota"/>
</dbReference>
<evidence type="ECO:0000256" key="2">
    <source>
        <dbReference type="ARBA" id="ARBA00023054"/>
    </source>
</evidence>
<reference evidence="7" key="2">
    <citation type="submission" date="2025-08" db="UniProtKB">
        <authorList>
            <consortium name="Ensembl"/>
        </authorList>
    </citation>
    <scope>IDENTIFICATION</scope>
</reference>
<reference evidence="8" key="1">
    <citation type="submission" date="2011-08" db="EMBL/GenBank/DDBJ databases">
        <title>The draft genome of Latimeria chalumnae.</title>
        <authorList>
            <person name="Di Palma F."/>
            <person name="Alfoldi J."/>
            <person name="Johnson J."/>
            <person name="Berlin A."/>
            <person name="Gnerre S."/>
            <person name="Jaffe D."/>
            <person name="MacCallum I."/>
            <person name="Young S."/>
            <person name="Walker B.J."/>
            <person name="Lander E."/>
            <person name="Lindblad-Toh K."/>
        </authorList>
    </citation>
    <scope>NUCLEOTIDE SEQUENCE [LARGE SCALE GENOMIC DNA]</scope>
    <source>
        <strain evidence="8">Wild caught</strain>
    </source>
</reference>
<dbReference type="HOGENOM" id="CLU_012560_7_4_1"/>
<gene>
    <name evidence="7" type="primary">ZGC:172323</name>
</gene>
<reference evidence="7" key="3">
    <citation type="submission" date="2025-09" db="UniProtKB">
        <authorList>
            <consortium name="Ensembl"/>
        </authorList>
    </citation>
    <scope>IDENTIFICATION</scope>
</reference>
<comment type="similarity">
    <text evidence="3">Belongs to the intermediate filament family.</text>
</comment>
<dbReference type="Bgee" id="ENSLACG00000009314">
    <property type="expression patterns" value="Expressed in post-anal tail muscle"/>
</dbReference>
<dbReference type="SUPFAM" id="SSF64593">
    <property type="entry name" value="Intermediate filament protein, coiled coil region"/>
    <property type="match status" value="2"/>
</dbReference>
<keyword evidence="1" id="KW-0403">Intermediate filament</keyword>
<dbReference type="GO" id="GO:0005200">
    <property type="term" value="F:structural constituent of cytoskeleton"/>
    <property type="evidence" value="ECO:0007669"/>
    <property type="project" value="TreeGrafter"/>
</dbReference>
<dbReference type="FunFam" id="1.20.5.170:FF:000002">
    <property type="entry name" value="Type I keratin KA11"/>
    <property type="match status" value="1"/>
</dbReference>
<dbReference type="InterPro" id="IPR039008">
    <property type="entry name" value="IF_rod_dom"/>
</dbReference>
<evidence type="ECO:0000256" key="1">
    <source>
        <dbReference type="ARBA" id="ARBA00022754"/>
    </source>
</evidence>
<dbReference type="Ensembl" id="ENSLACT00000010649.1">
    <property type="protein sequence ID" value="ENSLACP00000010570.1"/>
    <property type="gene ID" value="ENSLACG00000009314.1"/>
</dbReference>
<dbReference type="Pfam" id="PF04732">
    <property type="entry name" value="Filament_head"/>
    <property type="match status" value="1"/>
</dbReference>
<accession>H3ALP9</accession>
<dbReference type="PROSITE" id="PS51842">
    <property type="entry name" value="IF_ROD_2"/>
    <property type="match status" value="1"/>
</dbReference>
<sequence>AGLCQMQVELVCFLVEPSKMSRSPERISSYRRHFEDFASTATFRIRVSSPSPPRVREARHRSASYGRCAAVGRRTAGGEIAGRRTASATRRPRITRKINMGAICFVGGAGPAVDFEAASATNQEFVSTRTSERQEMIDLNDRLANYIEKVRSLEQQNKLIEVEIETLQNRYFRPSGLRSLYEEQLRELKRIAELMKVQRDLAFAAKDAMAEQLEGIKKKYEEAVELRKKAEGDIEAFRPDVDAATAARIALEKQLDNLEAELEFLQRVHKEEIDDLMKEIYGTFACAEVSFSMPDLATVLRDIQLEYEQIAARNLQEMDEWYKTKFVDFNQASTKHAENIRHFREEIADCKRNIQTKEMELEALRNKNTALETQIKETQEKYKNETEELQDKITKLQEELKTTKEKIALHLREYQNLLNIKMALDIEIATYRKLIEGEDSRLSTMMSAVCLISLPGHGQLSAIESIDKEQAVETTERKTVLIRTVKTEEDELQEDTQERTITISGAADDSD</sequence>
<feature type="region of interest" description="Disordered" evidence="5">
    <location>
        <begin position="489"/>
        <end position="511"/>
    </location>
</feature>
<dbReference type="InterPro" id="IPR050405">
    <property type="entry name" value="Intermediate_filament"/>
</dbReference>
<dbReference type="SMART" id="SM01391">
    <property type="entry name" value="Filament"/>
    <property type="match status" value="1"/>
</dbReference>
<dbReference type="Gene3D" id="1.20.5.1160">
    <property type="entry name" value="Vasodilator-stimulated phosphoprotein"/>
    <property type="match status" value="1"/>
</dbReference>
<dbReference type="GO" id="GO:0005737">
    <property type="term" value="C:cytoplasm"/>
    <property type="evidence" value="ECO:0007669"/>
    <property type="project" value="TreeGrafter"/>
</dbReference>
<dbReference type="Gene3D" id="1.20.5.500">
    <property type="entry name" value="Single helix bin"/>
    <property type="match status" value="1"/>
</dbReference>